<dbReference type="EMBL" id="PFBV01000004">
    <property type="protein sequence ID" value="PIT88265.1"/>
    <property type="molecule type" value="Genomic_DNA"/>
</dbReference>
<evidence type="ECO:0000259" key="2">
    <source>
        <dbReference type="Pfam" id="PF13439"/>
    </source>
</evidence>
<evidence type="ECO:0000259" key="1">
    <source>
        <dbReference type="Pfam" id="PF00534"/>
    </source>
</evidence>
<name>A0A2M6W6B8_9BACT</name>
<dbReference type="Gene3D" id="3.40.50.2000">
    <property type="entry name" value="Glycogen Phosphorylase B"/>
    <property type="match status" value="2"/>
</dbReference>
<dbReference type="GO" id="GO:0016758">
    <property type="term" value="F:hexosyltransferase activity"/>
    <property type="evidence" value="ECO:0007669"/>
    <property type="project" value="TreeGrafter"/>
</dbReference>
<reference evidence="4" key="1">
    <citation type="submission" date="2017-09" db="EMBL/GenBank/DDBJ databases">
        <title>Depth-based differentiation of microbial function through sediment-hosted aquifers and enrichment of novel symbionts in the deep terrestrial subsurface.</title>
        <authorList>
            <person name="Probst A.J."/>
            <person name="Ladd B."/>
            <person name="Jarett J.K."/>
            <person name="Geller-Mcgrath D.E."/>
            <person name="Sieber C.M.K."/>
            <person name="Emerson J.B."/>
            <person name="Anantharaman K."/>
            <person name="Thomas B.C."/>
            <person name="Malmstrom R."/>
            <person name="Stieglmeier M."/>
            <person name="Klingl A."/>
            <person name="Woyke T."/>
            <person name="Ryan C.M."/>
            <person name="Banfield J.F."/>
        </authorList>
    </citation>
    <scope>NUCLEOTIDE SEQUENCE [LARGE SCALE GENOMIC DNA]</scope>
</reference>
<dbReference type="SUPFAM" id="SSF53756">
    <property type="entry name" value="UDP-Glycosyltransferase/glycogen phosphorylase"/>
    <property type="match status" value="1"/>
</dbReference>
<comment type="caution">
    <text evidence="3">The sequence shown here is derived from an EMBL/GenBank/DDBJ whole genome shotgun (WGS) entry which is preliminary data.</text>
</comment>
<dbReference type="PANTHER" id="PTHR45947">
    <property type="entry name" value="SULFOQUINOVOSYL TRANSFERASE SQD2"/>
    <property type="match status" value="1"/>
</dbReference>
<dbReference type="AlphaFoldDB" id="A0A2M6W6B8"/>
<dbReference type="PANTHER" id="PTHR45947:SF3">
    <property type="entry name" value="SULFOQUINOVOSYL TRANSFERASE SQD2"/>
    <property type="match status" value="1"/>
</dbReference>
<proteinExistence type="predicted"/>
<protein>
    <recommendedName>
        <fullName evidence="5">Glycosyltransferase family 1 protein</fullName>
    </recommendedName>
</protein>
<dbReference type="InterPro" id="IPR028098">
    <property type="entry name" value="Glyco_trans_4-like_N"/>
</dbReference>
<feature type="domain" description="Glycosyl transferase family 1" evidence="1">
    <location>
        <begin position="195"/>
        <end position="351"/>
    </location>
</feature>
<dbReference type="Pfam" id="PF13439">
    <property type="entry name" value="Glyco_transf_4"/>
    <property type="match status" value="1"/>
</dbReference>
<organism evidence="3 4">
    <name type="scientific">Candidatus Magasanikbacteria bacterium CG10_big_fil_rev_8_21_14_0_10_36_32</name>
    <dbReference type="NCBI Taxonomy" id="1974646"/>
    <lineage>
        <taxon>Bacteria</taxon>
        <taxon>Candidatus Magasanikiibacteriota</taxon>
    </lineage>
</organism>
<feature type="domain" description="Glycosyltransferase subfamily 4-like N-terminal" evidence="2">
    <location>
        <begin position="14"/>
        <end position="176"/>
    </location>
</feature>
<evidence type="ECO:0008006" key="5">
    <source>
        <dbReference type="Google" id="ProtNLM"/>
    </source>
</evidence>
<dbReference type="Pfam" id="PF00534">
    <property type="entry name" value="Glycos_transf_1"/>
    <property type="match status" value="1"/>
</dbReference>
<gene>
    <name evidence="3" type="ORF">COU29_03290</name>
</gene>
<dbReference type="Proteomes" id="UP000231426">
    <property type="component" value="Unassembled WGS sequence"/>
</dbReference>
<evidence type="ECO:0000313" key="4">
    <source>
        <dbReference type="Proteomes" id="UP000231426"/>
    </source>
</evidence>
<evidence type="ECO:0000313" key="3">
    <source>
        <dbReference type="EMBL" id="PIT88265.1"/>
    </source>
</evidence>
<sequence length="374" mass="41572">MKIAHVVSTFWPRFGGIGQVCFEEVKRLTAHGHQVSVFTLLYPGLPEKDIKDGFSIERLNPLIKFGDAGITPSLSSKLKGFDLIHLHYPFYGGAEWVLPVVGKSKAKLIVTYHMDAAPSGWLKKIFQKIYDLIFPRLIFKAAEKIIGVDEEYLVDSGFYKSVYEKSVILPNGVETDIFKPQPAELSLLGLEHLAGKKIVLFIGNLMPIKRLDLLIEALGILNDSELSLVVVGGGYDEYRYKKMLSESKLEDKVIFTGHCADAKRLTAFCNAADCLVVPSDTESFSLVAIYALSSGLPVIASDIPGLRGRVSDGVDGFLFKKGSAESLAARLKKFFELPPEQRKQMGEKGREKVLSEYTWDKHMESLEKIYSSVS</sequence>
<dbReference type="InterPro" id="IPR001296">
    <property type="entry name" value="Glyco_trans_1"/>
</dbReference>
<dbReference type="InterPro" id="IPR050194">
    <property type="entry name" value="Glycosyltransferase_grp1"/>
</dbReference>
<dbReference type="CDD" id="cd03801">
    <property type="entry name" value="GT4_PimA-like"/>
    <property type="match status" value="1"/>
</dbReference>
<accession>A0A2M6W6B8</accession>